<dbReference type="Proteomes" id="UP000050509">
    <property type="component" value="Unassembled WGS sequence"/>
</dbReference>
<keyword evidence="1" id="KW-1133">Transmembrane helix</keyword>
<dbReference type="EMBL" id="LJCR01002762">
    <property type="protein sequence ID" value="KPV48303.1"/>
    <property type="molecule type" value="Genomic_DNA"/>
</dbReference>
<accession>A0A0P9CQP4</accession>
<protein>
    <submittedName>
        <fullName evidence="2">Uncharacterized protein</fullName>
    </submittedName>
</protein>
<dbReference type="PANTHER" id="PTHR43615">
    <property type="entry name" value="PHOSPHOENOLPYRUVATE SYNTHASE-RELATED"/>
    <property type="match status" value="1"/>
</dbReference>
<sequence>EVRTHAARARSLPALLDALENDVSRAIPTVLPLVAPVVAPGLVLMSLVGGWLERWLGKAPGAVFQLLRGLPNNVTTEMDLRLWALAQTIRADDAARTALLDLPVEEQAEAYAHGALPPVAQRGIAQFLQQYGMRGVAEIDIGRPRWRDDPTPLLQTLHGYLQLNDPALAPDAQFARGASEAAQLTNAWANELARTPFGALRARVLRFGIGRMRELLGLRESPKFYLIQTLGIYRDALLAHGRELVARGALDDAGDIFFLSLDELRAAARNRTPDLRGQVAANRAEYE</sequence>
<dbReference type="PANTHER" id="PTHR43615:SF1">
    <property type="entry name" value="PPDK_N DOMAIN-CONTAINING PROTEIN"/>
    <property type="match status" value="1"/>
</dbReference>
<name>A0A0P9CQP4_9CHLR</name>
<evidence type="ECO:0000313" key="3">
    <source>
        <dbReference type="Proteomes" id="UP000050509"/>
    </source>
</evidence>
<evidence type="ECO:0000313" key="2">
    <source>
        <dbReference type="EMBL" id="KPV48303.1"/>
    </source>
</evidence>
<comment type="caution">
    <text evidence="2">The sequence shown here is derived from an EMBL/GenBank/DDBJ whole genome shotgun (WGS) entry which is preliminary data.</text>
</comment>
<dbReference type="InterPro" id="IPR051549">
    <property type="entry name" value="PEP_Utilizing_Enz"/>
</dbReference>
<feature type="non-terminal residue" evidence="2">
    <location>
        <position position="1"/>
    </location>
</feature>
<keyword evidence="3" id="KW-1185">Reference proteome</keyword>
<organism evidence="2 3">
    <name type="scientific">Kouleothrix aurantiaca</name>
    <dbReference type="NCBI Taxonomy" id="186479"/>
    <lineage>
        <taxon>Bacteria</taxon>
        <taxon>Bacillati</taxon>
        <taxon>Chloroflexota</taxon>
        <taxon>Chloroflexia</taxon>
        <taxon>Chloroflexales</taxon>
        <taxon>Roseiflexineae</taxon>
        <taxon>Roseiflexaceae</taxon>
        <taxon>Kouleothrix</taxon>
    </lineage>
</organism>
<keyword evidence="1" id="KW-0472">Membrane</keyword>
<dbReference type="AlphaFoldDB" id="A0A0P9CQP4"/>
<gene>
    <name evidence="2" type="ORF">SE17_38790</name>
</gene>
<feature type="non-terminal residue" evidence="2">
    <location>
        <position position="287"/>
    </location>
</feature>
<reference evidence="2 3" key="1">
    <citation type="submission" date="2015-09" db="EMBL/GenBank/DDBJ databases">
        <title>Draft genome sequence of Kouleothrix aurantiaca JCM 19913.</title>
        <authorList>
            <person name="Hemp J."/>
        </authorList>
    </citation>
    <scope>NUCLEOTIDE SEQUENCE [LARGE SCALE GENOMIC DNA]</scope>
    <source>
        <strain evidence="2 3">COM-B</strain>
    </source>
</reference>
<evidence type="ECO:0000256" key="1">
    <source>
        <dbReference type="SAM" id="Phobius"/>
    </source>
</evidence>
<feature type="transmembrane region" description="Helical" evidence="1">
    <location>
        <begin position="30"/>
        <end position="52"/>
    </location>
</feature>
<proteinExistence type="predicted"/>
<dbReference type="PATRIC" id="fig|186479.3.peg.5688"/>
<keyword evidence="1" id="KW-0812">Transmembrane</keyword>